<feature type="region of interest" description="Disordered" evidence="1">
    <location>
        <begin position="27"/>
        <end position="84"/>
    </location>
</feature>
<evidence type="ECO:0000313" key="2">
    <source>
        <dbReference type="EMBL" id="ONK63251.1"/>
    </source>
</evidence>
<proteinExistence type="predicted"/>
<evidence type="ECO:0000256" key="1">
    <source>
        <dbReference type="SAM" id="MobiDB-lite"/>
    </source>
</evidence>
<dbReference type="Gramene" id="ONK63251">
    <property type="protein sequence ID" value="ONK63251"/>
    <property type="gene ID" value="A4U43_C07F12940"/>
</dbReference>
<accession>A0A5P1EEW9</accession>
<keyword evidence="3" id="KW-1185">Reference proteome</keyword>
<gene>
    <name evidence="2" type="ORF">A4U43_C07F12940</name>
</gene>
<name>A0A5P1EEW9_ASPOF</name>
<evidence type="ECO:0000313" key="3">
    <source>
        <dbReference type="Proteomes" id="UP000243459"/>
    </source>
</evidence>
<organism evidence="2 3">
    <name type="scientific">Asparagus officinalis</name>
    <name type="common">Garden asparagus</name>
    <dbReference type="NCBI Taxonomy" id="4686"/>
    <lineage>
        <taxon>Eukaryota</taxon>
        <taxon>Viridiplantae</taxon>
        <taxon>Streptophyta</taxon>
        <taxon>Embryophyta</taxon>
        <taxon>Tracheophyta</taxon>
        <taxon>Spermatophyta</taxon>
        <taxon>Magnoliopsida</taxon>
        <taxon>Liliopsida</taxon>
        <taxon>Asparagales</taxon>
        <taxon>Asparagaceae</taxon>
        <taxon>Asparagoideae</taxon>
        <taxon>Asparagus</taxon>
    </lineage>
</organism>
<feature type="compositionally biased region" description="Basic and acidic residues" evidence="1">
    <location>
        <begin position="75"/>
        <end position="84"/>
    </location>
</feature>
<dbReference type="Proteomes" id="UP000243459">
    <property type="component" value="Chromosome 7"/>
</dbReference>
<sequence length="84" mass="9545">MVVPESRRTSRTLESVRIPVDSMDFRHLNRGKPLNKSWNGPEDTAVPRRSPDLSDPNLADAKKKKESMSFTVEEDCSRSSDARK</sequence>
<dbReference type="EMBL" id="CM007387">
    <property type="protein sequence ID" value="ONK63251.1"/>
    <property type="molecule type" value="Genomic_DNA"/>
</dbReference>
<dbReference type="AlphaFoldDB" id="A0A5P1EEW9"/>
<reference evidence="3" key="1">
    <citation type="journal article" date="2017" name="Nat. Commun.">
        <title>The asparagus genome sheds light on the origin and evolution of a young Y chromosome.</title>
        <authorList>
            <person name="Harkess A."/>
            <person name="Zhou J."/>
            <person name="Xu C."/>
            <person name="Bowers J.E."/>
            <person name="Van der Hulst R."/>
            <person name="Ayyampalayam S."/>
            <person name="Mercati F."/>
            <person name="Riccardi P."/>
            <person name="McKain M.R."/>
            <person name="Kakrana A."/>
            <person name="Tang H."/>
            <person name="Ray J."/>
            <person name="Groenendijk J."/>
            <person name="Arikit S."/>
            <person name="Mathioni S.M."/>
            <person name="Nakano M."/>
            <person name="Shan H."/>
            <person name="Telgmann-Rauber A."/>
            <person name="Kanno A."/>
            <person name="Yue Z."/>
            <person name="Chen H."/>
            <person name="Li W."/>
            <person name="Chen Y."/>
            <person name="Xu X."/>
            <person name="Zhang Y."/>
            <person name="Luo S."/>
            <person name="Chen H."/>
            <person name="Gao J."/>
            <person name="Mao Z."/>
            <person name="Pires J.C."/>
            <person name="Luo M."/>
            <person name="Kudrna D."/>
            <person name="Wing R.A."/>
            <person name="Meyers B.C."/>
            <person name="Yi K."/>
            <person name="Kong H."/>
            <person name="Lavrijsen P."/>
            <person name="Sunseri F."/>
            <person name="Falavigna A."/>
            <person name="Ye Y."/>
            <person name="Leebens-Mack J.H."/>
            <person name="Chen G."/>
        </authorList>
    </citation>
    <scope>NUCLEOTIDE SEQUENCE [LARGE SCALE GENOMIC DNA]</scope>
    <source>
        <strain evidence="3">cv. DH0086</strain>
    </source>
</reference>
<protein>
    <submittedName>
        <fullName evidence="2">Uncharacterized protein</fullName>
    </submittedName>
</protein>